<keyword evidence="1" id="KW-1133">Transmembrane helix</keyword>
<dbReference type="AlphaFoldDB" id="A0A7V5XFP7"/>
<gene>
    <name evidence="2" type="ORF">ENM15_02175</name>
</gene>
<name>A0A7V5XFP7_9BACT</name>
<dbReference type="EMBL" id="DRWR01000037">
    <property type="protein sequence ID" value="HHQ15610.1"/>
    <property type="molecule type" value="Genomic_DNA"/>
</dbReference>
<feature type="transmembrane region" description="Helical" evidence="1">
    <location>
        <begin position="16"/>
        <end position="34"/>
    </location>
</feature>
<accession>A0A7V5XFP7</accession>
<organism evidence="2">
    <name type="scientific">Thermodesulfobacterium geofontis</name>
    <dbReference type="NCBI Taxonomy" id="1295609"/>
    <lineage>
        <taxon>Bacteria</taxon>
        <taxon>Pseudomonadati</taxon>
        <taxon>Thermodesulfobacteriota</taxon>
        <taxon>Thermodesulfobacteria</taxon>
        <taxon>Thermodesulfobacteriales</taxon>
        <taxon>Thermodesulfobacteriaceae</taxon>
        <taxon>Thermodesulfobacterium</taxon>
    </lineage>
</organism>
<keyword evidence="1" id="KW-0472">Membrane</keyword>
<evidence type="ECO:0000313" key="2">
    <source>
        <dbReference type="EMBL" id="HHQ15610.1"/>
    </source>
</evidence>
<keyword evidence="1" id="KW-0812">Transmembrane</keyword>
<sequence>MKITEKINELKNIRHYVADILILTIFCFLGFIFSEKPHLNLSLPQKKTFYPEKKLEENENDIKRHKLETKAIMERNLFTVDGRYGEKIQMPPENPYSLVAVVISGKEKRAILKDFTGEIFTAKEKEKMIDGYIIEKIDKNSVILKRGKQKKELKILSSKRKEIK</sequence>
<protein>
    <submittedName>
        <fullName evidence="2">Uncharacterized protein</fullName>
    </submittedName>
</protein>
<proteinExistence type="predicted"/>
<evidence type="ECO:0000256" key="1">
    <source>
        <dbReference type="SAM" id="Phobius"/>
    </source>
</evidence>
<comment type="caution">
    <text evidence="2">The sequence shown here is derived from an EMBL/GenBank/DDBJ whole genome shotgun (WGS) entry which is preliminary data.</text>
</comment>
<reference evidence="2" key="1">
    <citation type="journal article" date="2020" name="mSystems">
        <title>Genome- and Community-Level Interaction Insights into Carbon Utilization and Element Cycling Functions of Hydrothermarchaeota in Hydrothermal Sediment.</title>
        <authorList>
            <person name="Zhou Z."/>
            <person name="Liu Y."/>
            <person name="Xu W."/>
            <person name="Pan J."/>
            <person name="Luo Z.H."/>
            <person name="Li M."/>
        </authorList>
    </citation>
    <scope>NUCLEOTIDE SEQUENCE [LARGE SCALE GENOMIC DNA]</scope>
    <source>
        <strain evidence="2">SpSt-106</strain>
    </source>
</reference>